<dbReference type="Pfam" id="PF02195">
    <property type="entry name" value="ParB_N"/>
    <property type="match status" value="1"/>
</dbReference>
<dbReference type="InterPro" id="IPR003115">
    <property type="entry name" value="ParB_N"/>
</dbReference>
<dbReference type="InterPro" id="IPR050336">
    <property type="entry name" value="Chromosome_partition/occlusion"/>
</dbReference>
<dbReference type="AlphaFoldDB" id="A0A381X8W8"/>
<dbReference type="GO" id="GO:0005694">
    <property type="term" value="C:chromosome"/>
    <property type="evidence" value="ECO:0007669"/>
    <property type="project" value="TreeGrafter"/>
</dbReference>
<gene>
    <name evidence="3" type="ORF">METZ01_LOCUS113471</name>
</gene>
<feature type="domain" description="ParB-like N-terminal" evidence="2">
    <location>
        <begin position="13"/>
        <end position="103"/>
    </location>
</feature>
<protein>
    <recommendedName>
        <fullName evidence="2">ParB-like N-terminal domain-containing protein</fullName>
    </recommendedName>
</protein>
<feature type="non-terminal residue" evidence="3">
    <location>
        <position position="110"/>
    </location>
</feature>
<dbReference type="Gene3D" id="3.90.1530.10">
    <property type="entry name" value="Conserved hypothetical protein from pyrococcus furiosus pfu- 392566-001, ParB domain"/>
    <property type="match status" value="1"/>
</dbReference>
<proteinExistence type="predicted"/>
<dbReference type="InterPro" id="IPR036086">
    <property type="entry name" value="ParB/Sulfiredoxin_sf"/>
</dbReference>
<evidence type="ECO:0000313" key="3">
    <source>
        <dbReference type="EMBL" id="SVA60617.1"/>
    </source>
</evidence>
<dbReference type="NCBIfam" id="TIGR00180">
    <property type="entry name" value="parB_part"/>
    <property type="match status" value="1"/>
</dbReference>
<name>A0A381X8W8_9ZZZZ</name>
<evidence type="ECO:0000259" key="2">
    <source>
        <dbReference type="SMART" id="SM00470"/>
    </source>
</evidence>
<dbReference type="EMBL" id="UINC01014159">
    <property type="protein sequence ID" value="SVA60617.1"/>
    <property type="molecule type" value="Genomic_DNA"/>
</dbReference>
<organism evidence="3">
    <name type="scientific">marine metagenome</name>
    <dbReference type="NCBI Taxonomy" id="408172"/>
    <lineage>
        <taxon>unclassified sequences</taxon>
        <taxon>metagenomes</taxon>
        <taxon>ecological metagenomes</taxon>
    </lineage>
</organism>
<dbReference type="SMART" id="SM00470">
    <property type="entry name" value="ParB"/>
    <property type="match status" value="1"/>
</dbReference>
<dbReference type="InterPro" id="IPR004437">
    <property type="entry name" value="ParB/RepB/Spo0J"/>
</dbReference>
<accession>A0A381X8W8</accession>
<dbReference type="GO" id="GO:0007059">
    <property type="term" value="P:chromosome segregation"/>
    <property type="evidence" value="ECO:0007669"/>
    <property type="project" value="TreeGrafter"/>
</dbReference>
<dbReference type="GO" id="GO:0045881">
    <property type="term" value="P:positive regulation of sporulation resulting in formation of a cellular spore"/>
    <property type="evidence" value="ECO:0007669"/>
    <property type="project" value="TreeGrafter"/>
</dbReference>
<dbReference type="CDD" id="cd16393">
    <property type="entry name" value="SPO0J_N"/>
    <property type="match status" value="1"/>
</dbReference>
<dbReference type="FunFam" id="3.90.1530.30:FF:000001">
    <property type="entry name" value="Chromosome partitioning protein ParB"/>
    <property type="match status" value="1"/>
</dbReference>
<dbReference type="PANTHER" id="PTHR33375">
    <property type="entry name" value="CHROMOSOME-PARTITIONING PROTEIN PARB-RELATED"/>
    <property type="match status" value="1"/>
</dbReference>
<evidence type="ECO:0000256" key="1">
    <source>
        <dbReference type="ARBA" id="ARBA00023125"/>
    </source>
</evidence>
<dbReference type="SUPFAM" id="SSF110849">
    <property type="entry name" value="ParB/Sulfiredoxin"/>
    <property type="match status" value="1"/>
</dbReference>
<dbReference type="PANTHER" id="PTHR33375:SF1">
    <property type="entry name" value="CHROMOSOME-PARTITIONING PROTEIN PARB-RELATED"/>
    <property type="match status" value="1"/>
</dbReference>
<sequence>MGERPEKQPQGILQVPLEDLVPGQYQPRNKMHKDTLEGLSKSIKAQGVLQPILARKKASKGYEIVVGERRWRAAQLAGLKTIPTIVKELNNDEAAKIALIENLQREDLNA</sequence>
<keyword evidence="1" id="KW-0238">DNA-binding</keyword>
<dbReference type="GO" id="GO:0003677">
    <property type="term" value="F:DNA binding"/>
    <property type="evidence" value="ECO:0007669"/>
    <property type="project" value="UniProtKB-KW"/>
</dbReference>
<reference evidence="3" key="1">
    <citation type="submission" date="2018-05" db="EMBL/GenBank/DDBJ databases">
        <authorList>
            <person name="Lanie J.A."/>
            <person name="Ng W.-L."/>
            <person name="Kazmierczak K.M."/>
            <person name="Andrzejewski T.M."/>
            <person name="Davidsen T.M."/>
            <person name="Wayne K.J."/>
            <person name="Tettelin H."/>
            <person name="Glass J.I."/>
            <person name="Rusch D."/>
            <person name="Podicherti R."/>
            <person name="Tsui H.-C.T."/>
            <person name="Winkler M.E."/>
        </authorList>
    </citation>
    <scope>NUCLEOTIDE SEQUENCE</scope>
</reference>